<gene>
    <name evidence="3" type="ORF">KI387_002274</name>
</gene>
<evidence type="ECO:0008006" key="5">
    <source>
        <dbReference type="Google" id="ProtNLM"/>
    </source>
</evidence>
<evidence type="ECO:0000313" key="3">
    <source>
        <dbReference type="EMBL" id="KAH9330166.1"/>
    </source>
</evidence>
<protein>
    <recommendedName>
        <fullName evidence="5">Beta-glucosidase</fullName>
    </recommendedName>
</protein>
<dbReference type="Pfam" id="PF00232">
    <property type="entry name" value="Glyco_hydro_1"/>
    <property type="match status" value="1"/>
</dbReference>
<evidence type="ECO:0000256" key="1">
    <source>
        <dbReference type="ARBA" id="ARBA00010838"/>
    </source>
</evidence>
<dbReference type="PANTHER" id="PTHR10353:SF302">
    <property type="entry name" value="BETA-GLUCOSIDASE 40"/>
    <property type="match status" value="1"/>
</dbReference>
<accession>A0AA38GVV0</accession>
<feature type="non-terminal residue" evidence="3">
    <location>
        <position position="109"/>
    </location>
</feature>
<keyword evidence="4" id="KW-1185">Reference proteome</keyword>
<dbReference type="SUPFAM" id="SSF51445">
    <property type="entry name" value="(Trans)glycosidases"/>
    <property type="match status" value="1"/>
</dbReference>
<evidence type="ECO:0000256" key="2">
    <source>
        <dbReference type="RuleBase" id="RU003690"/>
    </source>
</evidence>
<dbReference type="InterPro" id="IPR017853">
    <property type="entry name" value="GH"/>
</dbReference>
<name>A0AA38GVV0_TAXCH</name>
<dbReference type="OMA" id="HIATMEM"/>
<evidence type="ECO:0000313" key="4">
    <source>
        <dbReference type="Proteomes" id="UP000824469"/>
    </source>
</evidence>
<dbReference type="PANTHER" id="PTHR10353">
    <property type="entry name" value="GLYCOSYL HYDROLASE"/>
    <property type="match status" value="1"/>
</dbReference>
<sequence>TFFQKFRDRVKNWTTFNEPYAYIIQGYDVGLQAPGRHSVIIHLFCTTGNSTTEPYLVGHHVLISHVKAFDIYGNRFKGKQSERIGIALDLIWYELASNSSKDIAATQRP</sequence>
<dbReference type="Proteomes" id="UP000824469">
    <property type="component" value="Unassembled WGS sequence"/>
</dbReference>
<dbReference type="AlphaFoldDB" id="A0AA38GVV0"/>
<dbReference type="Gene3D" id="3.20.20.80">
    <property type="entry name" value="Glycosidases"/>
    <property type="match status" value="1"/>
</dbReference>
<comment type="caution">
    <text evidence="3">The sequence shown here is derived from an EMBL/GenBank/DDBJ whole genome shotgun (WGS) entry which is preliminary data.</text>
</comment>
<reference evidence="3 4" key="1">
    <citation type="journal article" date="2021" name="Nat. Plants">
        <title>The Taxus genome provides insights into paclitaxel biosynthesis.</title>
        <authorList>
            <person name="Xiong X."/>
            <person name="Gou J."/>
            <person name="Liao Q."/>
            <person name="Li Y."/>
            <person name="Zhou Q."/>
            <person name="Bi G."/>
            <person name="Li C."/>
            <person name="Du R."/>
            <person name="Wang X."/>
            <person name="Sun T."/>
            <person name="Guo L."/>
            <person name="Liang H."/>
            <person name="Lu P."/>
            <person name="Wu Y."/>
            <person name="Zhang Z."/>
            <person name="Ro D.K."/>
            <person name="Shang Y."/>
            <person name="Huang S."/>
            <person name="Yan J."/>
        </authorList>
    </citation>
    <scope>NUCLEOTIDE SEQUENCE [LARGE SCALE GENOMIC DNA]</scope>
    <source>
        <strain evidence="3">Ta-2019</strain>
    </source>
</reference>
<dbReference type="EMBL" id="JAHRHJ020000001">
    <property type="protein sequence ID" value="KAH9330166.1"/>
    <property type="molecule type" value="Genomic_DNA"/>
</dbReference>
<comment type="similarity">
    <text evidence="1 2">Belongs to the glycosyl hydrolase 1 family.</text>
</comment>
<organism evidence="3 4">
    <name type="scientific">Taxus chinensis</name>
    <name type="common">Chinese yew</name>
    <name type="synonym">Taxus wallichiana var. chinensis</name>
    <dbReference type="NCBI Taxonomy" id="29808"/>
    <lineage>
        <taxon>Eukaryota</taxon>
        <taxon>Viridiplantae</taxon>
        <taxon>Streptophyta</taxon>
        <taxon>Embryophyta</taxon>
        <taxon>Tracheophyta</taxon>
        <taxon>Spermatophyta</taxon>
        <taxon>Pinopsida</taxon>
        <taxon>Pinidae</taxon>
        <taxon>Conifers II</taxon>
        <taxon>Cupressales</taxon>
        <taxon>Taxaceae</taxon>
        <taxon>Taxus</taxon>
    </lineage>
</organism>
<proteinExistence type="inferred from homology"/>
<dbReference type="InterPro" id="IPR001360">
    <property type="entry name" value="Glyco_hydro_1"/>
</dbReference>
<dbReference type="GO" id="GO:0005975">
    <property type="term" value="P:carbohydrate metabolic process"/>
    <property type="evidence" value="ECO:0007669"/>
    <property type="project" value="InterPro"/>
</dbReference>
<dbReference type="GO" id="GO:0008422">
    <property type="term" value="F:beta-glucosidase activity"/>
    <property type="evidence" value="ECO:0007669"/>
    <property type="project" value="TreeGrafter"/>
</dbReference>